<feature type="domain" description="N-acetyltransferase" evidence="2">
    <location>
        <begin position="8"/>
        <end position="94"/>
    </location>
</feature>
<dbReference type="GO" id="GO:0016747">
    <property type="term" value="F:acyltransferase activity, transferring groups other than amino-acyl groups"/>
    <property type="evidence" value="ECO:0007669"/>
    <property type="project" value="InterPro"/>
</dbReference>
<dbReference type="Gene3D" id="3.40.630.30">
    <property type="match status" value="1"/>
</dbReference>
<dbReference type="CDD" id="cd04301">
    <property type="entry name" value="NAT_SF"/>
    <property type="match status" value="1"/>
</dbReference>
<dbReference type="Pfam" id="PF14542">
    <property type="entry name" value="Acetyltransf_CG"/>
    <property type="match status" value="1"/>
</dbReference>
<keyword evidence="4" id="KW-1185">Reference proteome</keyword>
<dbReference type="RefSeq" id="WP_185050980.1">
    <property type="nucleotide sequence ID" value="NZ_BAABIX010000031.1"/>
</dbReference>
<evidence type="ECO:0000259" key="1">
    <source>
        <dbReference type="PROSITE" id="PS51186"/>
    </source>
</evidence>
<dbReference type="AlphaFoldDB" id="A0A840PDG0"/>
<reference evidence="3 4" key="1">
    <citation type="submission" date="2020-08" db="EMBL/GenBank/DDBJ databases">
        <title>Genomic Encyclopedia of Type Strains, Phase IV (KMG-IV): sequencing the most valuable type-strain genomes for metagenomic binning, comparative biology and taxonomic classification.</title>
        <authorList>
            <person name="Goeker M."/>
        </authorList>
    </citation>
    <scope>NUCLEOTIDE SEQUENCE [LARGE SCALE GENOMIC DNA]</scope>
    <source>
        <strain evidence="3 4">DSM 45615</strain>
    </source>
</reference>
<organism evidence="3 4">
    <name type="scientific">Thermocatellispora tengchongensis</name>
    <dbReference type="NCBI Taxonomy" id="1073253"/>
    <lineage>
        <taxon>Bacteria</taxon>
        <taxon>Bacillati</taxon>
        <taxon>Actinomycetota</taxon>
        <taxon>Actinomycetes</taxon>
        <taxon>Streptosporangiales</taxon>
        <taxon>Streptosporangiaceae</taxon>
        <taxon>Thermocatellispora</taxon>
    </lineage>
</organism>
<dbReference type="InterPro" id="IPR031165">
    <property type="entry name" value="GNAT_YJDJ"/>
</dbReference>
<evidence type="ECO:0000313" key="4">
    <source>
        <dbReference type="Proteomes" id="UP000578449"/>
    </source>
</evidence>
<dbReference type="InterPro" id="IPR016181">
    <property type="entry name" value="Acyl_CoA_acyltransferase"/>
</dbReference>
<sequence length="103" mass="11151">MSAEIAVADNPEAARFEITVDGALAGFAEYRLKDDRIVFTHTEIDPAFEGQGLGSRLAAAALDASRDTGLTVVPRCPFIARYIDRHPEYRSLLGGEEARGQEG</sequence>
<name>A0A840PDG0_9ACTN</name>
<proteinExistence type="predicted"/>
<gene>
    <name evidence="3" type="ORF">HNP84_003801</name>
</gene>
<dbReference type="PANTHER" id="PTHR31435">
    <property type="entry name" value="PROTEIN NATD1"/>
    <property type="match status" value="1"/>
</dbReference>
<comment type="caution">
    <text evidence="3">The sequence shown here is derived from an EMBL/GenBank/DDBJ whole genome shotgun (WGS) entry which is preliminary data.</text>
</comment>
<evidence type="ECO:0000313" key="3">
    <source>
        <dbReference type="EMBL" id="MBB5134075.1"/>
    </source>
</evidence>
<dbReference type="Proteomes" id="UP000578449">
    <property type="component" value="Unassembled WGS sequence"/>
</dbReference>
<dbReference type="PANTHER" id="PTHR31435:SF10">
    <property type="entry name" value="BSR4717 PROTEIN"/>
    <property type="match status" value="1"/>
</dbReference>
<accession>A0A840PDG0</accession>
<protein>
    <recommendedName>
        <fullName evidence="5">N-acetyltransferase</fullName>
    </recommendedName>
</protein>
<evidence type="ECO:0008006" key="5">
    <source>
        <dbReference type="Google" id="ProtNLM"/>
    </source>
</evidence>
<dbReference type="SUPFAM" id="SSF55729">
    <property type="entry name" value="Acyl-CoA N-acyltransferases (Nat)"/>
    <property type="match status" value="1"/>
</dbReference>
<dbReference type="InterPro" id="IPR045057">
    <property type="entry name" value="Gcn5-rel_NAT"/>
</dbReference>
<evidence type="ECO:0000259" key="2">
    <source>
        <dbReference type="PROSITE" id="PS51729"/>
    </source>
</evidence>
<dbReference type="InterPro" id="IPR000182">
    <property type="entry name" value="GNAT_dom"/>
</dbReference>
<dbReference type="EMBL" id="JACHGN010000007">
    <property type="protein sequence ID" value="MBB5134075.1"/>
    <property type="molecule type" value="Genomic_DNA"/>
</dbReference>
<dbReference type="PROSITE" id="PS51186">
    <property type="entry name" value="GNAT"/>
    <property type="match status" value="1"/>
</dbReference>
<dbReference type="PROSITE" id="PS51729">
    <property type="entry name" value="GNAT_YJDJ"/>
    <property type="match status" value="1"/>
</dbReference>
<feature type="domain" description="N-acetyltransferase" evidence="1">
    <location>
        <begin position="1"/>
        <end position="103"/>
    </location>
</feature>